<dbReference type="Proteomes" id="UP000799436">
    <property type="component" value="Unassembled WGS sequence"/>
</dbReference>
<sequence>MSTSASLHPRADTPNDFREDISVDTPTDCHEDTSVDTPTDCHKDTPAATPNDHHDETPSTTPSTDPNTNTDADTDIDTQVVILVTPVPAPTPANPSSSPSNPDSETDRPPPPPLIALRRLLIPKKTLYTLLPPPHWTPSPITKTLGIPLKLARYPFSRGNKTPNPSMIGFSMLCDVSNPSDFGKVVWTKVLGAVVVAREDGAGLETGEFEAVVRFVNFVGEELAGVRERVEGGMRGWDVEMRERRRRRRREGEAGFGKGERGSVREALRAELVGEWVCGGRVGVEAFRRFREGLGREEGGGKENGGAEEVERVDEVVEGLKESRIV</sequence>
<name>A0A6G1L1B0_9PEZI</name>
<dbReference type="EMBL" id="ML995875">
    <property type="protein sequence ID" value="KAF2766208.1"/>
    <property type="molecule type" value="Genomic_DNA"/>
</dbReference>
<evidence type="ECO:0000313" key="2">
    <source>
        <dbReference type="EMBL" id="KAF2766208.1"/>
    </source>
</evidence>
<feature type="region of interest" description="Disordered" evidence="1">
    <location>
        <begin position="87"/>
        <end position="114"/>
    </location>
</feature>
<evidence type="ECO:0000256" key="1">
    <source>
        <dbReference type="SAM" id="MobiDB-lite"/>
    </source>
</evidence>
<gene>
    <name evidence="2" type="ORF">EJ03DRAFT_354128</name>
</gene>
<keyword evidence="3" id="KW-1185">Reference proteome</keyword>
<evidence type="ECO:0000313" key="3">
    <source>
        <dbReference type="Proteomes" id="UP000799436"/>
    </source>
</evidence>
<feature type="compositionally biased region" description="Low complexity" evidence="1">
    <location>
        <begin position="58"/>
        <end position="71"/>
    </location>
</feature>
<protein>
    <submittedName>
        <fullName evidence="2">Uncharacterized protein</fullName>
    </submittedName>
</protein>
<feature type="region of interest" description="Disordered" evidence="1">
    <location>
        <begin position="1"/>
        <end position="75"/>
    </location>
</feature>
<organism evidence="2 3">
    <name type="scientific">Teratosphaeria nubilosa</name>
    <dbReference type="NCBI Taxonomy" id="161662"/>
    <lineage>
        <taxon>Eukaryota</taxon>
        <taxon>Fungi</taxon>
        <taxon>Dikarya</taxon>
        <taxon>Ascomycota</taxon>
        <taxon>Pezizomycotina</taxon>
        <taxon>Dothideomycetes</taxon>
        <taxon>Dothideomycetidae</taxon>
        <taxon>Mycosphaerellales</taxon>
        <taxon>Teratosphaeriaceae</taxon>
        <taxon>Teratosphaeria</taxon>
    </lineage>
</organism>
<reference evidence="2" key="1">
    <citation type="journal article" date="2020" name="Stud. Mycol.">
        <title>101 Dothideomycetes genomes: a test case for predicting lifestyles and emergence of pathogens.</title>
        <authorList>
            <person name="Haridas S."/>
            <person name="Albert R."/>
            <person name="Binder M."/>
            <person name="Bloem J."/>
            <person name="Labutti K."/>
            <person name="Salamov A."/>
            <person name="Andreopoulos B."/>
            <person name="Baker S."/>
            <person name="Barry K."/>
            <person name="Bills G."/>
            <person name="Bluhm B."/>
            <person name="Cannon C."/>
            <person name="Castanera R."/>
            <person name="Culley D."/>
            <person name="Daum C."/>
            <person name="Ezra D."/>
            <person name="Gonzalez J."/>
            <person name="Henrissat B."/>
            <person name="Kuo A."/>
            <person name="Liang C."/>
            <person name="Lipzen A."/>
            <person name="Lutzoni F."/>
            <person name="Magnuson J."/>
            <person name="Mondo S."/>
            <person name="Nolan M."/>
            <person name="Ohm R."/>
            <person name="Pangilinan J."/>
            <person name="Park H.-J."/>
            <person name="Ramirez L."/>
            <person name="Alfaro M."/>
            <person name="Sun H."/>
            <person name="Tritt A."/>
            <person name="Yoshinaga Y."/>
            <person name="Zwiers L.-H."/>
            <person name="Turgeon B."/>
            <person name="Goodwin S."/>
            <person name="Spatafora J."/>
            <person name="Crous P."/>
            <person name="Grigoriev I."/>
        </authorList>
    </citation>
    <scope>NUCLEOTIDE SEQUENCE</scope>
    <source>
        <strain evidence="2">CBS 116005</strain>
    </source>
</reference>
<accession>A0A6G1L1B0</accession>
<dbReference type="AlphaFoldDB" id="A0A6G1L1B0"/>
<feature type="compositionally biased region" description="Basic and acidic residues" evidence="1">
    <location>
        <begin position="9"/>
        <end position="57"/>
    </location>
</feature>
<proteinExistence type="predicted"/>